<comment type="caution">
    <text evidence="1">The sequence shown here is derived from an EMBL/GenBank/DDBJ whole genome shotgun (WGS) entry which is preliminary data.</text>
</comment>
<dbReference type="AlphaFoldDB" id="A0A175XYR4"/>
<evidence type="ECO:0000313" key="2">
    <source>
        <dbReference type="Proteomes" id="UP000078460"/>
    </source>
</evidence>
<sequence length="212" mass="23435">MNRTLESVAIVALLSVSLTSATRARDHGVVGQAFPIIEPDLMATMEAKLQRLQASGGIDRMNTEFARRAEARVRRPKPVAGISAATEARTWAYDPTIIIERDVQDQKGNYIARAGQSVNPLDFTAVRQALVFVNGDSKAEMDWATSQYSDLKAKIILVNGSPIEEMTARQRRFYFDQEGRLTGKLGVRHTPAVAVQDGRVMKLTEFKLKGNS</sequence>
<gene>
    <name evidence="1" type="ORF">AVM11_11840</name>
</gene>
<reference evidence="1" key="1">
    <citation type="submission" date="2016-03" db="EMBL/GenBank/DDBJ databases">
        <title>Sphingomonas melonis TY, whole genome shotgun sequencing.</title>
        <authorList>
            <person name="Wang H."/>
            <person name="Zhu P."/>
        </authorList>
    </citation>
    <scope>NUCLEOTIDE SEQUENCE [LARGE SCALE GENOMIC DNA]</scope>
    <source>
        <strain evidence="1">TY</strain>
    </source>
</reference>
<keyword evidence="2" id="KW-1185">Reference proteome</keyword>
<protein>
    <submittedName>
        <fullName evidence="1">Type-F conjugative transfer system protein TraW</fullName>
    </submittedName>
</protein>
<name>A0A175XYR4_9SPHN</name>
<dbReference type="NCBIfam" id="TIGR02743">
    <property type="entry name" value="TraW"/>
    <property type="match status" value="1"/>
</dbReference>
<organism evidence="1 2">
    <name type="scientific">Sphingomonas melonis TY</name>
    <dbReference type="NCBI Taxonomy" id="621456"/>
    <lineage>
        <taxon>Bacteria</taxon>
        <taxon>Pseudomonadati</taxon>
        <taxon>Pseudomonadota</taxon>
        <taxon>Alphaproteobacteria</taxon>
        <taxon>Sphingomonadales</taxon>
        <taxon>Sphingomonadaceae</taxon>
        <taxon>Sphingomonas</taxon>
    </lineage>
</organism>
<dbReference type="OrthoDB" id="7171737at2"/>
<dbReference type="RefSeq" id="WP_062126134.1">
    <property type="nucleotide sequence ID" value="NZ_LQCK02000068.1"/>
</dbReference>
<dbReference type="EMBL" id="LQCK02000068">
    <property type="protein sequence ID" value="KZB93557.1"/>
    <property type="molecule type" value="Genomic_DNA"/>
</dbReference>
<dbReference type="Proteomes" id="UP000078460">
    <property type="component" value="Unassembled WGS sequence"/>
</dbReference>
<proteinExistence type="predicted"/>
<dbReference type="InterPro" id="IPR014114">
    <property type="entry name" value="TraW"/>
</dbReference>
<accession>A0A175XYR4</accession>
<evidence type="ECO:0000313" key="1">
    <source>
        <dbReference type="EMBL" id="KZB93557.1"/>
    </source>
</evidence>